<dbReference type="GO" id="GO:0005829">
    <property type="term" value="C:cytosol"/>
    <property type="evidence" value="ECO:0007669"/>
    <property type="project" value="TreeGrafter"/>
</dbReference>
<dbReference type="InterPro" id="IPR003720">
    <property type="entry name" value="tRNA_STrfase"/>
</dbReference>
<dbReference type="InterPro" id="IPR049961">
    <property type="entry name" value="ThiI_N"/>
</dbReference>
<feature type="domain" description="THUMP" evidence="20">
    <location>
        <begin position="62"/>
        <end position="169"/>
    </location>
</feature>
<accession>A0A2J8B573</accession>
<comment type="catalytic activity">
    <reaction evidence="11 19">
        <text>[ThiS sulfur-carrier protein]-C-terminal Gly-Gly-AMP + S-sulfanyl-L-cysteinyl-[cysteine desulfurase] + AH2 = [ThiS sulfur-carrier protein]-C-terminal-Gly-aminoethanethioate + L-cysteinyl-[cysteine desulfurase] + A + AMP + 2 H(+)</text>
        <dbReference type="Rhea" id="RHEA:43340"/>
        <dbReference type="Rhea" id="RHEA-COMP:12157"/>
        <dbReference type="Rhea" id="RHEA-COMP:12158"/>
        <dbReference type="Rhea" id="RHEA-COMP:12910"/>
        <dbReference type="Rhea" id="RHEA-COMP:19908"/>
        <dbReference type="ChEBI" id="CHEBI:13193"/>
        <dbReference type="ChEBI" id="CHEBI:15378"/>
        <dbReference type="ChEBI" id="CHEBI:17499"/>
        <dbReference type="ChEBI" id="CHEBI:29950"/>
        <dbReference type="ChEBI" id="CHEBI:61963"/>
        <dbReference type="ChEBI" id="CHEBI:90618"/>
        <dbReference type="ChEBI" id="CHEBI:232372"/>
        <dbReference type="ChEBI" id="CHEBI:456215"/>
    </reaction>
</comment>
<evidence type="ECO:0000256" key="11">
    <source>
        <dbReference type="ARBA" id="ARBA00052330"/>
    </source>
</evidence>
<evidence type="ECO:0000259" key="20">
    <source>
        <dbReference type="PROSITE" id="PS51165"/>
    </source>
</evidence>
<dbReference type="Pfam" id="PF02926">
    <property type="entry name" value="THUMP"/>
    <property type="match status" value="1"/>
</dbReference>
<dbReference type="PANTHER" id="PTHR43209">
    <property type="entry name" value="TRNA SULFURTRANSFERASE"/>
    <property type="match status" value="1"/>
</dbReference>
<dbReference type="SUPFAM" id="SSF143437">
    <property type="entry name" value="THUMP domain-like"/>
    <property type="match status" value="1"/>
</dbReference>
<reference evidence="22" key="1">
    <citation type="submission" date="2017-04" db="EMBL/GenBank/DDBJ databases">
        <authorList>
            <person name="Bumgarner R.E."/>
            <person name="Fredricks D.N."/>
            <person name="Srinivasan S."/>
        </authorList>
    </citation>
    <scope>NUCLEOTIDE SEQUENCE [LARGE SCALE GENOMIC DNA]</scope>
    <source>
        <strain evidence="22">KA00405</strain>
    </source>
</reference>
<feature type="binding site" evidence="19">
    <location>
        <position position="299"/>
    </location>
    <ligand>
        <name>ATP</name>
        <dbReference type="ChEBI" id="CHEBI:30616"/>
    </ligand>
</feature>
<dbReference type="SUPFAM" id="SSF52402">
    <property type="entry name" value="Adenine nucleotide alpha hydrolases-like"/>
    <property type="match status" value="1"/>
</dbReference>
<keyword evidence="6 19" id="KW-0547">Nucleotide-binding</keyword>
<evidence type="ECO:0000256" key="2">
    <source>
        <dbReference type="ARBA" id="ARBA00004948"/>
    </source>
</evidence>
<comment type="caution">
    <text evidence="21">The sequence shown here is derived from an EMBL/GenBank/DDBJ whole genome shotgun (WGS) entry which is preliminary data.</text>
</comment>
<dbReference type="InterPro" id="IPR054173">
    <property type="entry name" value="ThiI_fer"/>
</dbReference>
<feature type="binding site" evidence="19">
    <location>
        <begin position="186"/>
        <end position="187"/>
    </location>
    <ligand>
        <name>ATP</name>
        <dbReference type="ChEBI" id="CHEBI:30616"/>
    </ligand>
</feature>
<dbReference type="RefSeq" id="WP_034574663.1">
    <property type="nucleotide sequence ID" value="NZ_NBZD01000001.1"/>
</dbReference>
<dbReference type="GO" id="GO:0004810">
    <property type="term" value="F:CCA tRNA nucleotidyltransferase activity"/>
    <property type="evidence" value="ECO:0007669"/>
    <property type="project" value="InterPro"/>
</dbReference>
<evidence type="ECO:0000256" key="3">
    <source>
        <dbReference type="ARBA" id="ARBA00022490"/>
    </source>
</evidence>
<dbReference type="GO" id="GO:0005524">
    <property type="term" value="F:ATP binding"/>
    <property type="evidence" value="ECO:0007669"/>
    <property type="project" value="UniProtKB-UniRule"/>
</dbReference>
<dbReference type="GO" id="GO:0002937">
    <property type="term" value="P:tRNA 4-thiouridine biosynthesis"/>
    <property type="evidence" value="ECO:0007669"/>
    <property type="project" value="TreeGrafter"/>
</dbReference>
<dbReference type="GO" id="GO:0140741">
    <property type="term" value="F:tRNA-uracil-4 sulfurtransferase activity"/>
    <property type="evidence" value="ECO:0007669"/>
    <property type="project" value="UniProtKB-EC"/>
</dbReference>
<dbReference type="NCBIfam" id="TIGR00342">
    <property type="entry name" value="tRNA uracil 4-sulfurtransferase ThiI"/>
    <property type="match status" value="1"/>
</dbReference>
<evidence type="ECO:0000256" key="13">
    <source>
        <dbReference type="ARBA" id="ARBA00061472"/>
    </source>
</evidence>
<evidence type="ECO:0000256" key="14">
    <source>
        <dbReference type="ARBA" id="ARBA00066827"/>
    </source>
</evidence>
<dbReference type="GO" id="GO:0009228">
    <property type="term" value="P:thiamine biosynthetic process"/>
    <property type="evidence" value="ECO:0007669"/>
    <property type="project" value="UniProtKB-KW"/>
</dbReference>
<dbReference type="InterPro" id="IPR050102">
    <property type="entry name" value="tRNA_sulfurtransferase_ThiI"/>
</dbReference>
<dbReference type="CDD" id="cd01712">
    <property type="entry name" value="PPase_ThiI"/>
    <property type="match status" value="1"/>
</dbReference>
<feature type="binding site" evidence="19">
    <location>
        <position position="268"/>
    </location>
    <ligand>
        <name>ATP</name>
        <dbReference type="ChEBI" id="CHEBI:30616"/>
    </ligand>
</feature>
<dbReference type="Proteomes" id="UP000236394">
    <property type="component" value="Unassembled WGS sequence"/>
</dbReference>
<evidence type="ECO:0000256" key="19">
    <source>
        <dbReference type="HAMAP-Rule" id="MF_00021"/>
    </source>
</evidence>
<dbReference type="Pfam" id="PF22025">
    <property type="entry name" value="ThiI_fer"/>
    <property type="match status" value="1"/>
</dbReference>
<evidence type="ECO:0000256" key="9">
    <source>
        <dbReference type="ARBA" id="ARBA00022977"/>
    </source>
</evidence>
<dbReference type="InterPro" id="IPR020536">
    <property type="entry name" value="ThiI_AANH"/>
</dbReference>
<evidence type="ECO:0000256" key="17">
    <source>
        <dbReference type="ARBA" id="ARBA00077849"/>
    </source>
</evidence>
<dbReference type="InterPro" id="IPR004114">
    <property type="entry name" value="THUMP_dom"/>
</dbReference>
<feature type="binding site" evidence="19">
    <location>
        <position position="290"/>
    </location>
    <ligand>
        <name>ATP</name>
        <dbReference type="ChEBI" id="CHEBI:30616"/>
    </ligand>
</feature>
<evidence type="ECO:0000256" key="18">
    <source>
        <dbReference type="ARBA" id="ARBA00080570"/>
    </source>
</evidence>
<dbReference type="CDD" id="cd11716">
    <property type="entry name" value="THUMP_ThiI"/>
    <property type="match status" value="1"/>
</dbReference>
<dbReference type="GO" id="GO:0052837">
    <property type="term" value="P:thiazole biosynthetic process"/>
    <property type="evidence" value="ECO:0007669"/>
    <property type="project" value="TreeGrafter"/>
</dbReference>
<sequence length="391" mass="43404">MKNEQILARLGEIALKGLNRGKFEQRLMANLKRRLNKIGDFKVKQSQSRIWIVPENEFADCDLALKTVTEVFGLVSASKVRAYPATLEALLPAAKDYMNDYLNGKGNLRFKVESKRGLKSFPMTSPEISAHLGGYLLDNFPQLSVDVHNPDFILYVDIRDELCLYTDIVPGVKGLPIGTSGKGLLLLSGGIDSPVAGYMMASRGMELEAIYFHTYPYTSDRAKQKVIDLAEILTDYCGRLKLHIVDFTDIQLAIRDNAPQDMMTIVMRRIMMRIAEQVAVKNQARCLITGESLGQVASQTLEALCTTDVVVNMPIFRPLIGTDKDDTVNISKRIGAFDTSILPYEDCCTVFVARHPRTRPSIKVAVAAEAKLDIDALVAEGVNKITTLELN</sequence>
<comment type="catalytic activity">
    <reaction evidence="10 19">
        <text>[ThiI sulfur-carrier protein]-S-sulfanyl-L-cysteine + a uridine in tRNA + 2 reduced [2Fe-2S]-[ferredoxin] + ATP + H(+) = [ThiI sulfur-carrier protein]-L-cysteine + a 4-thiouridine in tRNA + 2 oxidized [2Fe-2S]-[ferredoxin] + AMP + diphosphate</text>
        <dbReference type="Rhea" id="RHEA:24176"/>
        <dbReference type="Rhea" id="RHEA-COMP:10000"/>
        <dbReference type="Rhea" id="RHEA-COMP:10001"/>
        <dbReference type="Rhea" id="RHEA-COMP:13337"/>
        <dbReference type="Rhea" id="RHEA-COMP:13338"/>
        <dbReference type="Rhea" id="RHEA-COMP:13339"/>
        <dbReference type="Rhea" id="RHEA-COMP:13340"/>
        <dbReference type="ChEBI" id="CHEBI:15378"/>
        <dbReference type="ChEBI" id="CHEBI:29950"/>
        <dbReference type="ChEBI" id="CHEBI:30616"/>
        <dbReference type="ChEBI" id="CHEBI:33019"/>
        <dbReference type="ChEBI" id="CHEBI:33737"/>
        <dbReference type="ChEBI" id="CHEBI:33738"/>
        <dbReference type="ChEBI" id="CHEBI:61963"/>
        <dbReference type="ChEBI" id="CHEBI:65315"/>
        <dbReference type="ChEBI" id="CHEBI:136798"/>
        <dbReference type="ChEBI" id="CHEBI:456215"/>
        <dbReference type="EC" id="2.8.1.4"/>
    </reaction>
</comment>
<evidence type="ECO:0000256" key="5">
    <source>
        <dbReference type="ARBA" id="ARBA00022679"/>
    </source>
</evidence>
<comment type="pathway">
    <text evidence="2 19">Cofactor biosynthesis; thiamine diphosphate biosynthesis.</text>
</comment>
<evidence type="ECO:0000313" key="21">
    <source>
        <dbReference type="EMBL" id="PNH19925.1"/>
    </source>
</evidence>
<evidence type="ECO:0000256" key="4">
    <source>
        <dbReference type="ARBA" id="ARBA00022555"/>
    </source>
</evidence>
<evidence type="ECO:0000256" key="6">
    <source>
        <dbReference type="ARBA" id="ARBA00022741"/>
    </source>
</evidence>
<dbReference type="HAMAP" id="MF_00021">
    <property type="entry name" value="ThiI"/>
    <property type="match status" value="1"/>
</dbReference>
<keyword evidence="7 19" id="KW-0067">ATP-binding</keyword>
<comment type="similarity">
    <text evidence="13 19">Belongs to the ThiI family.</text>
</comment>
<dbReference type="GO" id="GO:0009229">
    <property type="term" value="P:thiamine diphosphate biosynthetic process"/>
    <property type="evidence" value="ECO:0007669"/>
    <property type="project" value="UniProtKB-UniRule"/>
</dbReference>
<organism evidence="21 22">
    <name type="scientific">Mageeibacillus indolicus</name>
    <dbReference type="NCBI Taxonomy" id="884684"/>
    <lineage>
        <taxon>Bacteria</taxon>
        <taxon>Bacillati</taxon>
        <taxon>Bacillota</taxon>
        <taxon>Clostridia</taxon>
        <taxon>Eubacteriales</taxon>
        <taxon>Oscillospiraceae</taxon>
        <taxon>Mageeibacillus</taxon>
    </lineage>
</organism>
<dbReference type="AlphaFoldDB" id="A0A2J8B573"/>
<gene>
    <name evidence="19" type="primary">thiI</name>
    <name evidence="21" type="ORF">B7R76_03380</name>
</gene>
<evidence type="ECO:0000256" key="7">
    <source>
        <dbReference type="ARBA" id="ARBA00022840"/>
    </source>
</evidence>
<dbReference type="InterPro" id="IPR014729">
    <property type="entry name" value="Rossmann-like_a/b/a_fold"/>
</dbReference>
<dbReference type="PROSITE" id="PS51165">
    <property type="entry name" value="THUMP"/>
    <property type="match status" value="1"/>
</dbReference>
<dbReference type="InterPro" id="IPR049962">
    <property type="entry name" value="THUMP_ThiI"/>
</dbReference>
<feature type="binding site" evidence="19">
    <location>
        <begin position="211"/>
        <end position="212"/>
    </location>
    <ligand>
        <name>ATP</name>
        <dbReference type="ChEBI" id="CHEBI:30616"/>
    </ligand>
</feature>
<evidence type="ECO:0000256" key="10">
    <source>
        <dbReference type="ARBA" id="ARBA00050570"/>
    </source>
</evidence>
<keyword evidence="4 19" id="KW-0820">tRNA-binding</keyword>
<name>A0A2J8B573_9FIRM</name>
<evidence type="ECO:0000313" key="22">
    <source>
        <dbReference type="Proteomes" id="UP000236394"/>
    </source>
</evidence>
<keyword evidence="3 19" id="KW-0963">Cytoplasm</keyword>
<evidence type="ECO:0000256" key="12">
    <source>
        <dbReference type="ARBA" id="ARBA00058382"/>
    </source>
</evidence>
<dbReference type="Pfam" id="PF02568">
    <property type="entry name" value="ThiI"/>
    <property type="match status" value="1"/>
</dbReference>
<evidence type="ECO:0000256" key="8">
    <source>
        <dbReference type="ARBA" id="ARBA00022884"/>
    </source>
</evidence>
<keyword evidence="9 19" id="KW-0784">Thiamine biosynthesis</keyword>
<protein>
    <recommendedName>
        <fullName evidence="15 19">Probable tRNA sulfurtransferase</fullName>
        <ecNumber evidence="14 19">2.8.1.4</ecNumber>
    </recommendedName>
    <alternativeName>
        <fullName evidence="16 19">Sulfur carrier protein ThiS sulfurtransferase</fullName>
    </alternativeName>
    <alternativeName>
        <fullName evidence="17 19">Thiamine biosynthesis protein ThiI</fullName>
    </alternativeName>
    <alternativeName>
        <fullName evidence="18 19">tRNA 4-thiouridine synthase</fullName>
    </alternativeName>
</protein>
<dbReference type="GO" id="GO:0000049">
    <property type="term" value="F:tRNA binding"/>
    <property type="evidence" value="ECO:0007669"/>
    <property type="project" value="UniProtKB-UniRule"/>
</dbReference>
<dbReference type="UniPathway" id="UPA00060"/>
<evidence type="ECO:0000256" key="16">
    <source>
        <dbReference type="ARBA" id="ARBA00075337"/>
    </source>
</evidence>
<dbReference type="EC" id="2.8.1.4" evidence="14 19"/>
<evidence type="ECO:0000256" key="1">
    <source>
        <dbReference type="ARBA" id="ARBA00004496"/>
    </source>
</evidence>
<dbReference type="Gene3D" id="3.40.50.620">
    <property type="entry name" value="HUPs"/>
    <property type="match status" value="1"/>
</dbReference>
<dbReference type="Gene3D" id="3.30.2130.30">
    <property type="match status" value="1"/>
</dbReference>
<comment type="function">
    <text evidence="12 19">Catalyzes the ATP-dependent transfer of a sulfur to tRNA to produce 4-thiouridine in position 8 of tRNAs, which functions as a near-UV photosensor. Also catalyzes the transfer of sulfur to the sulfur carrier protein ThiS, forming ThiS-thiocarboxylate. This is a step in the synthesis of thiazole, in the thiamine biosynthesis pathway. The sulfur is donated as persulfide by IscS.</text>
</comment>
<dbReference type="PANTHER" id="PTHR43209:SF1">
    <property type="entry name" value="TRNA SULFURTRANSFERASE"/>
    <property type="match status" value="1"/>
</dbReference>
<keyword evidence="8 19" id="KW-0694">RNA-binding</keyword>
<dbReference type="FunFam" id="3.40.50.620:FF:000053">
    <property type="entry name" value="Probable tRNA sulfurtransferase"/>
    <property type="match status" value="1"/>
</dbReference>
<proteinExistence type="inferred from homology"/>
<dbReference type="SMART" id="SM00981">
    <property type="entry name" value="THUMP"/>
    <property type="match status" value="1"/>
</dbReference>
<dbReference type="EMBL" id="NBZD01000001">
    <property type="protein sequence ID" value="PNH19925.1"/>
    <property type="molecule type" value="Genomic_DNA"/>
</dbReference>
<keyword evidence="5 19" id="KW-0808">Transferase</keyword>
<evidence type="ECO:0000256" key="15">
    <source>
        <dbReference type="ARBA" id="ARBA00071867"/>
    </source>
</evidence>
<comment type="subcellular location">
    <subcellularLocation>
        <location evidence="1 19">Cytoplasm</location>
    </subcellularLocation>
</comment>